<protein>
    <submittedName>
        <fullName evidence="1">Uncharacterized protein</fullName>
    </submittedName>
</protein>
<proteinExistence type="predicted"/>
<accession>A0AAE6WJK6</accession>
<organism evidence="1 2">
    <name type="scientific">Ligilactobacillus murinus</name>
    <dbReference type="NCBI Taxonomy" id="1622"/>
    <lineage>
        <taxon>Bacteria</taxon>
        <taxon>Bacillati</taxon>
        <taxon>Bacillota</taxon>
        <taxon>Bacilli</taxon>
        <taxon>Lactobacillales</taxon>
        <taxon>Lactobacillaceae</taxon>
        <taxon>Ligilactobacillus</taxon>
    </lineage>
</organism>
<reference evidence="1 2" key="1">
    <citation type="journal article" date="2019" name="Nat. Med.">
        <title>Preventing dysbiosis of the neonatal mouse intestinal microbiome protects against late-onset sepsis.</title>
        <authorList>
            <person name="Singer J.R."/>
            <person name="Blosser E.G."/>
            <person name="Zindl C.L."/>
            <person name="Silberger D.J."/>
            <person name="Conlan S."/>
            <person name="Laufer V.A."/>
            <person name="DiToro D."/>
            <person name="Deming C."/>
            <person name="Kumar R."/>
            <person name="Morrow C.D."/>
            <person name="Segre J.A."/>
            <person name="Gray M.J."/>
            <person name="Randolph D.A."/>
            <person name="Weaver C.T."/>
        </authorList>
    </citation>
    <scope>NUCLEOTIDE SEQUENCE [LARGE SCALE GENOMIC DNA]</scope>
    <source>
        <strain evidence="1 2">V10</strain>
    </source>
</reference>
<dbReference type="AlphaFoldDB" id="A0AAE6WJK6"/>
<gene>
    <name evidence="1" type="ORF">FEE40_10740</name>
</gene>
<sequence>MKKMITDILAGIRKNPNKFVRRFSVSLLTVNICSLLYSLSCFFKVVKWLNDDNMTRFFTGELPVQINGYLNGSSQGFTVFLVTMIALLVTLWSFMWRHTKKNG</sequence>
<dbReference type="RefSeq" id="WP_076149434.1">
    <property type="nucleotide sequence ID" value="NZ_CABIVU010000002.1"/>
</dbReference>
<dbReference type="Proteomes" id="UP000463931">
    <property type="component" value="Chromosome"/>
</dbReference>
<evidence type="ECO:0000313" key="1">
    <source>
        <dbReference type="EMBL" id="QIA90595.1"/>
    </source>
</evidence>
<evidence type="ECO:0000313" key="2">
    <source>
        <dbReference type="Proteomes" id="UP000463931"/>
    </source>
</evidence>
<name>A0AAE6WJK6_9LACO</name>
<dbReference type="EMBL" id="CP040852">
    <property type="protein sequence ID" value="QIA90595.1"/>
    <property type="molecule type" value="Genomic_DNA"/>
</dbReference>